<name>A0A1D8KN94_9CAUD</name>
<dbReference type="InterPro" id="IPR041219">
    <property type="entry name" value="Phage_lysozyme2"/>
</dbReference>
<evidence type="ECO:0000313" key="3">
    <source>
        <dbReference type="Proteomes" id="UP000224839"/>
    </source>
</evidence>
<organism evidence="2 3">
    <name type="scientific">Synechococcus phage S-CAM8</name>
    <dbReference type="NCBI Taxonomy" id="754038"/>
    <lineage>
        <taxon>Viruses</taxon>
        <taxon>Duplodnaviria</taxon>
        <taxon>Heunggongvirae</taxon>
        <taxon>Uroviricota</taxon>
        <taxon>Caudoviricetes</taxon>
        <taxon>Pantevenvirales</taxon>
        <taxon>Kyanoviridae</taxon>
        <taxon>Neritesvirus</taxon>
        <taxon>Neritesvirus scam8</taxon>
    </lineage>
</organism>
<reference evidence="2 3" key="1">
    <citation type="journal article" date="2016" name="Virology">
        <title>The genomic content and context of auxiliary metabolic genes in marine cyanomyoviruses.</title>
        <authorList>
            <person name="Crummett L.T."/>
            <person name="Puxty R.J."/>
            <person name="Weihe C."/>
            <person name="Marston M.F."/>
            <person name="Martiny J.B."/>
        </authorList>
    </citation>
    <scope>NUCLEOTIDE SEQUENCE [LARGE SCALE GENOMIC DNA]</scope>
    <source>
        <strain evidence="2">0810PA29</strain>
    </source>
</reference>
<evidence type="ECO:0000259" key="1">
    <source>
        <dbReference type="Pfam" id="PF18013"/>
    </source>
</evidence>
<gene>
    <name evidence="2" type="ORF">P29A0810_184</name>
</gene>
<accession>A0A1D8KN94</accession>
<feature type="domain" description="Phage tail lysozyme" evidence="1">
    <location>
        <begin position="57"/>
        <end position="144"/>
    </location>
</feature>
<dbReference type="EMBL" id="KU686203">
    <property type="protein sequence ID" value="AOV60120.1"/>
    <property type="molecule type" value="Genomic_DNA"/>
</dbReference>
<dbReference type="Pfam" id="PF18013">
    <property type="entry name" value="Phage_lysozyme2"/>
    <property type="match status" value="1"/>
</dbReference>
<proteinExistence type="predicted"/>
<evidence type="ECO:0000313" key="2">
    <source>
        <dbReference type="EMBL" id="AOV60120.1"/>
    </source>
</evidence>
<protein>
    <recommendedName>
        <fullName evidence="1">Phage tail lysozyme domain-containing protein</fullName>
    </recommendedName>
</protein>
<sequence length="194" mass="21723">MSYPIIAAAVAVAAPFLMTLPEAPPLPEGVAEGVAEVVEPDPSWQCPTCSVEEQYVLKELQEHTKITDKNALATLMGNIKQESKFIPNICEGGARVSYENCLSGGYGLIQWTSIGRYKGLGTFCNKFSCDPSSLEGQVRWMINEPIFQRHLPEFEGRGQTISQYMVPAYYWLGWGIKGNREVYAWDYESKLTWV</sequence>
<dbReference type="Proteomes" id="UP000224839">
    <property type="component" value="Segment"/>
</dbReference>
<dbReference type="Gene3D" id="1.10.530.10">
    <property type="match status" value="1"/>
</dbReference>